<evidence type="ECO:0000259" key="2">
    <source>
        <dbReference type="Pfam" id="PF21047"/>
    </source>
</evidence>
<dbReference type="InterPro" id="IPR011989">
    <property type="entry name" value="ARM-like"/>
</dbReference>
<dbReference type="Pfam" id="PF21047">
    <property type="entry name" value="HEAT_Maestro"/>
    <property type="match status" value="1"/>
</dbReference>
<sequence length="518" mass="57722">MVLLSNPPFDFHRLLQSLSQILEVAYDFEVSLPDGKLKSICFALHTQVKKAVLHFIKTLLNVQGLDEWAWDLVAYIFKQSSLSGSQMKSKNHSSQDAEEEQSIRATCVEILEHLDVSISVMSQVLWPRLLEYIVPAQYSCTLTPLCRCLGDLAEQPQWEGEEVAWMDPSKEDQSRTMGAAEEELRGLREGLKRASPEAVLTSSCQMAKVPDILSTIFIRMPTMQERSMRGFLLEGVGILAVFHLEAVISSLLAKPLPMDRLSMETLACAISKGLGERVAADLSEAGTWPLLESPQTHHEGVCQLARALLPLGIITPQFIGQVLKWASSPTENLRVTGTAFISQVMCDPVIEEQKLLKAVLYLLQQQARDTNNLVRQMSARGLGNITLSRAERLKKHQKAVVETLFQASFVPARAEIVEEGVRALTRIFKHLGMDAGPLVQDAAMHIRPFFNHDNDGLRAVAFSLFGALAGCMKRRQAFYKRQVRQSLGTLLLHLEDPNPQVAKVRTGDTDFLSPARFP</sequence>
<protein>
    <submittedName>
        <fullName evidence="6">Maestro heat-like repeat-containing protein family member 2B</fullName>
    </submittedName>
</protein>
<feature type="domain" description="MROH2B-like HEAT-repeats" evidence="3">
    <location>
        <begin position="47"/>
        <end position="162"/>
    </location>
</feature>
<dbReference type="Pfam" id="PF23227">
    <property type="entry name" value="HEAT_MROH2B_C"/>
    <property type="match status" value="1"/>
</dbReference>
<dbReference type="Pfam" id="PF23210">
    <property type="entry name" value="HEAT_Maestro_2"/>
    <property type="match status" value="1"/>
</dbReference>
<evidence type="ECO:0000313" key="6">
    <source>
        <dbReference type="RefSeq" id="XP_025067477.1"/>
    </source>
</evidence>
<keyword evidence="5" id="KW-1185">Reference proteome</keyword>
<dbReference type="InterPro" id="IPR048465">
    <property type="entry name" value="Maestro-like_HEAT"/>
</dbReference>
<evidence type="ECO:0000259" key="3">
    <source>
        <dbReference type="Pfam" id="PF23210"/>
    </source>
</evidence>
<dbReference type="InterPro" id="IPR055406">
    <property type="entry name" value="HEAT_Maestro"/>
</dbReference>
<dbReference type="InterPro" id="IPR016024">
    <property type="entry name" value="ARM-type_fold"/>
</dbReference>
<evidence type="ECO:0000313" key="5">
    <source>
        <dbReference type="Proteomes" id="UP000189705"/>
    </source>
</evidence>
<dbReference type="Gene3D" id="1.25.10.10">
    <property type="entry name" value="Leucine-rich Repeat Variant"/>
    <property type="match status" value="1"/>
</dbReference>
<organism evidence="5 6">
    <name type="scientific">Alligator sinensis</name>
    <name type="common">Chinese alligator</name>
    <dbReference type="NCBI Taxonomy" id="38654"/>
    <lineage>
        <taxon>Eukaryota</taxon>
        <taxon>Metazoa</taxon>
        <taxon>Chordata</taxon>
        <taxon>Craniata</taxon>
        <taxon>Vertebrata</taxon>
        <taxon>Euteleostomi</taxon>
        <taxon>Archelosauria</taxon>
        <taxon>Archosauria</taxon>
        <taxon>Crocodylia</taxon>
        <taxon>Alligatoridae</taxon>
        <taxon>Alligatorinae</taxon>
        <taxon>Alligator</taxon>
    </lineage>
</organism>
<feature type="domain" description="Maestro-like HEAT-repeats" evidence="2">
    <location>
        <begin position="204"/>
        <end position="264"/>
    </location>
</feature>
<feature type="domain" description="Maestro/Maestro-like HEAT-repeats" evidence="4">
    <location>
        <begin position="360"/>
        <end position="503"/>
    </location>
</feature>
<proteinExistence type="predicted"/>
<accession>A0A3Q0H770</accession>
<dbReference type="InParanoid" id="A0A3Q0H770"/>
<dbReference type="KEGG" id="asn:102385215"/>
<dbReference type="InterPro" id="IPR045206">
    <property type="entry name" value="Maestro_heat-like_prot"/>
</dbReference>
<dbReference type="InterPro" id="IPR055408">
    <property type="entry name" value="HEAT_MROH2B-like"/>
</dbReference>
<dbReference type="Proteomes" id="UP000189705">
    <property type="component" value="Unplaced"/>
</dbReference>
<dbReference type="GeneID" id="102385215"/>
<name>A0A3Q0H770_ALLSI</name>
<dbReference type="GO" id="GO:0005737">
    <property type="term" value="C:cytoplasm"/>
    <property type="evidence" value="ECO:0007669"/>
    <property type="project" value="TreeGrafter"/>
</dbReference>
<dbReference type="PANTHER" id="PTHR23120">
    <property type="entry name" value="MAESTRO-RELATED HEAT DOMAIN-CONTAINING"/>
    <property type="match status" value="1"/>
</dbReference>
<keyword evidence="1" id="KW-0677">Repeat</keyword>
<dbReference type="AlphaFoldDB" id="A0A3Q0H770"/>
<dbReference type="PANTHER" id="PTHR23120:SF22">
    <property type="entry name" value="MAESTRO HEAT-LIKE REPEAT-CONTAINING PROTEIN FAMILY MEMBER 2B"/>
    <property type="match status" value="1"/>
</dbReference>
<gene>
    <name evidence="6" type="primary">LOC102385215</name>
</gene>
<dbReference type="SUPFAM" id="SSF48371">
    <property type="entry name" value="ARM repeat"/>
    <property type="match status" value="1"/>
</dbReference>
<evidence type="ECO:0000256" key="1">
    <source>
        <dbReference type="ARBA" id="ARBA00022737"/>
    </source>
</evidence>
<evidence type="ECO:0000259" key="4">
    <source>
        <dbReference type="Pfam" id="PF23227"/>
    </source>
</evidence>
<reference evidence="6" key="1">
    <citation type="submission" date="2025-08" db="UniProtKB">
        <authorList>
            <consortium name="RefSeq"/>
        </authorList>
    </citation>
    <scope>IDENTIFICATION</scope>
</reference>
<dbReference type="RefSeq" id="XP_025067477.1">
    <property type="nucleotide sequence ID" value="XM_025211692.1"/>
</dbReference>